<keyword evidence="3" id="KW-0747">Spliceosome</keyword>
<evidence type="ECO:0000256" key="3">
    <source>
        <dbReference type="ARBA" id="ARBA00022728"/>
    </source>
</evidence>
<dbReference type="InterPro" id="IPR000626">
    <property type="entry name" value="Ubiquitin-like_dom"/>
</dbReference>
<dbReference type="GO" id="GO:0071004">
    <property type="term" value="C:U2-type prespliceosome"/>
    <property type="evidence" value="ECO:0007669"/>
    <property type="project" value="TreeGrafter"/>
</dbReference>
<dbReference type="SUPFAM" id="SSF54236">
    <property type="entry name" value="Ubiquitin-like"/>
    <property type="match status" value="1"/>
</dbReference>
<keyword evidence="5" id="KW-0508">mRNA splicing</keyword>
<feature type="compositionally biased region" description="Pro residues" evidence="7">
    <location>
        <begin position="472"/>
        <end position="505"/>
    </location>
</feature>
<feature type="region of interest" description="Disordered" evidence="7">
    <location>
        <begin position="390"/>
        <end position="413"/>
    </location>
</feature>
<keyword evidence="11" id="KW-1185">Reference proteome</keyword>
<dbReference type="InterPro" id="IPR000061">
    <property type="entry name" value="Surp"/>
</dbReference>
<name>A0AAV5SXF9_9BILA</name>
<feature type="compositionally biased region" description="Low complexity" evidence="7">
    <location>
        <begin position="506"/>
        <end position="516"/>
    </location>
</feature>
<dbReference type="SUPFAM" id="SSF109905">
    <property type="entry name" value="Surp module (SWAP domain)"/>
    <property type="match status" value="2"/>
</dbReference>
<evidence type="ECO:0000256" key="4">
    <source>
        <dbReference type="ARBA" id="ARBA00022737"/>
    </source>
</evidence>
<dbReference type="GO" id="GO:0045292">
    <property type="term" value="P:mRNA cis splicing, via spliceosome"/>
    <property type="evidence" value="ECO:0007669"/>
    <property type="project" value="InterPro"/>
</dbReference>
<dbReference type="Gene3D" id="3.10.20.90">
    <property type="entry name" value="Phosphatidylinositol 3-kinase Catalytic Subunit, Chain A, domain 1"/>
    <property type="match status" value="1"/>
</dbReference>
<dbReference type="Pfam" id="PF00240">
    <property type="entry name" value="ubiquitin"/>
    <property type="match status" value="1"/>
</dbReference>
<dbReference type="GO" id="GO:0005686">
    <property type="term" value="C:U2 snRNP"/>
    <property type="evidence" value="ECO:0007669"/>
    <property type="project" value="TreeGrafter"/>
</dbReference>
<dbReference type="PROSITE" id="PS50128">
    <property type="entry name" value="SURP"/>
    <property type="match status" value="2"/>
</dbReference>
<evidence type="ECO:0000256" key="5">
    <source>
        <dbReference type="ARBA" id="ARBA00023187"/>
    </source>
</evidence>
<dbReference type="Proteomes" id="UP001432027">
    <property type="component" value="Unassembled WGS sequence"/>
</dbReference>
<keyword evidence="4" id="KW-0677">Repeat</keyword>
<dbReference type="AlphaFoldDB" id="A0AAV5SXF9"/>
<feature type="domain" description="SURP motif" evidence="9">
    <location>
        <begin position="139"/>
        <end position="181"/>
    </location>
</feature>
<dbReference type="GO" id="GO:0071013">
    <property type="term" value="C:catalytic step 2 spliceosome"/>
    <property type="evidence" value="ECO:0007669"/>
    <property type="project" value="TreeGrafter"/>
</dbReference>
<dbReference type="Gene3D" id="1.10.10.790">
    <property type="entry name" value="Surp module"/>
    <property type="match status" value="2"/>
</dbReference>
<dbReference type="InterPro" id="IPR029071">
    <property type="entry name" value="Ubiquitin-like_domsf"/>
</dbReference>
<dbReference type="InterPro" id="IPR035967">
    <property type="entry name" value="SWAP/Surp_sf"/>
</dbReference>
<sequence length="634" mass="70168">MPPTAGDVVVREENSEPTLSGKQLIGLIYPPPEIRTIVDKTANFVARNGVDFENKIREKESGNSRFNFLLPTDPYNAYYKHKVRELQDGKSVEVAPRTAALPQAVKEAIKKSEFIPTKPPHPYEFSADPSTINAFDLDLIKLTAMFVARNGRPFLTQLMNREMRNFQFDFLKPQHSNFAYFTKLVEQYTKVAIPAKSIVNDLEQERLNRPKLLEDIKYRVAWEKHQKGLKEKEAAEAEKERVAYAQIDWHDFVVVQTVDFQPGDIASLPGLCTPKDVGARVLLEAREAEKIKESMHAAAPEDMDMENSDDEGETVVQVEEKRPSGSGARAAHEVTQPAPLPPTKQGNLVIRDFDPKKAHATKNTNEKWLVSPLTGEYIPSDKLEEHVRYNTMDSQYKEDRERQLAEKTGEEPLYAQGADVGKNLANFAKRRTDIFGVGEAGAKQTQIGQTLGEDDGRGAGGPSSGTRDGPPSSIPVPPPSSSMPPPSMPPPRPPPGGAPPGPPSVPSSRPTSSAPPAAGLFDGPASKKPKMTEDDLIPEAEWLAKVSETVNVMVQFPTGTEYNLNGQIENFKVESAAPVTSLKDMLQDKYGIQVTKQKLKFNDMFMKDTATFAYYNASNMSLIQLAIKERGGRK</sequence>
<dbReference type="SMART" id="SM00648">
    <property type="entry name" value="SWAP"/>
    <property type="match status" value="2"/>
</dbReference>
<dbReference type="EMBL" id="BTSX01000002">
    <property type="protein sequence ID" value="GMS84201.1"/>
    <property type="molecule type" value="Genomic_DNA"/>
</dbReference>
<dbReference type="FunFam" id="1.10.10.790:FF:000001">
    <property type="entry name" value="Splicing factor 3a, subunit 1"/>
    <property type="match status" value="1"/>
</dbReference>
<reference evidence="10" key="1">
    <citation type="submission" date="2023-10" db="EMBL/GenBank/DDBJ databases">
        <title>Genome assembly of Pristionchus species.</title>
        <authorList>
            <person name="Yoshida K."/>
            <person name="Sommer R.J."/>
        </authorList>
    </citation>
    <scope>NUCLEOTIDE SEQUENCE</scope>
    <source>
        <strain evidence="10">RS0144</strain>
    </source>
</reference>
<evidence type="ECO:0000256" key="7">
    <source>
        <dbReference type="SAM" id="MobiDB-lite"/>
    </source>
</evidence>
<dbReference type="FunFam" id="1.10.10.790:FF:000002">
    <property type="entry name" value="Splicing factor 3A subunit 1"/>
    <property type="match status" value="1"/>
</dbReference>
<dbReference type="PANTHER" id="PTHR15316:SF1">
    <property type="entry name" value="SPLICING FACTOR 3A SUBUNIT 1"/>
    <property type="match status" value="1"/>
</dbReference>
<evidence type="ECO:0000259" key="9">
    <source>
        <dbReference type="PROSITE" id="PS50128"/>
    </source>
</evidence>
<dbReference type="Pfam" id="PF12230">
    <property type="entry name" value="PRP21_like_P"/>
    <property type="match status" value="1"/>
</dbReference>
<feature type="domain" description="Ubiquitin-like" evidence="8">
    <location>
        <begin position="550"/>
        <end position="632"/>
    </location>
</feature>
<keyword evidence="2" id="KW-0507">mRNA processing</keyword>
<comment type="caution">
    <text evidence="10">The sequence shown here is derived from an EMBL/GenBank/DDBJ whole genome shotgun (WGS) entry which is preliminary data.</text>
</comment>
<proteinExistence type="predicted"/>
<gene>
    <name evidence="10" type="ORF">PENTCL1PPCAC_6376</name>
</gene>
<evidence type="ECO:0000256" key="6">
    <source>
        <dbReference type="ARBA" id="ARBA00023242"/>
    </source>
</evidence>
<dbReference type="PANTHER" id="PTHR15316">
    <property type="entry name" value="SPLICEOSOME ASSOCIATED PROTEIN 114/SWAP SPLICING FACTOR-RELATED"/>
    <property type="match status" value="1"/>
</dbReference>
<protein>
    <recommendedName>
        <fullName evidence="12">Prp-21</fullName>
    </recommendedName>
</protein>
<dbReference type="InterPro" id="IPR022030">
    <property type="entry name" value="SF3A1_dom"/>
</dbReference>
<evidence type="ECO:0008006" key="12">
    <source>
        <dbReference type="Google" id="ProtNLM"/>
    </source>
</evidence>
<evidence type="ECO:0000313" key="10">
    <source>
        <dbReference type="EMBL" id="GMS84201.1"/>
    </source>
</evidence>
<feature type="region of interest" description="Disordered" evidence="7">
    <location>
        <begin position="323"/>
        <end position="347"/>
    </location>
</feature>
<evidence type="ECO:0000256" key="2">
    <source>
        <dbReference type="ARBA" id="ARBA00022664"/>
    </source>
</evidence>
<accession>A0AAV5SXF9</accession>
<feature type="compositionally biased region" description="Basic and acidic residues" evidence="7">
    <location>
        <begin position="395"/>
        <end position="410"/>
    </location>
</feature>
<evidence type="ECO:0000259" key="8">
    <source>
        <dbReference type="PROSITE" id="PS50053"/>
    </source>
</evidence>
<organism evidence="10 11">
    <name type="scientific">Pristionchus entomophagus</name>
    <dbReference type="NCBI Taxonomy" id="358040"/>
    <lineage>
        <taxon>Eukaryota</taxon>
        <taxon>Metazoa</taxon>
        <taxon>Ecdysozoa</taxon>
        <taxon>Nematoda</taxon>
        <taxon>Chromadorea</taxon>
        <taxon>Rhabditida</taxon>
        <taxon>Rhabditina</taxon>
        <taxon>Diplogasteromorpha</taxon>
        <taxon>Diplogasteroidea</taxon>
        <taxon>Neodiplogasteridae</taxon>
        <taxon>Pristionchus</taxon>
    </lineage>
</organism>
<dbReference type="GO" id="GO:0000381">
    <property type="term" value="P:regulation of alternative mRNA splicing, via spliceosome"/>
    <property type="evidence" value="ECO:0007669"/>
    <property type="project" value="TreeGrafter"/>
</dbReference>
<dbReference type="Pfam" id="PF01805">
    <property type="entry name" value="Surp"/>
    <property type="match status" value="2"/>
</dbReference>
<evidence type="ECO:0000256" key="1">
    <source>
        <dbReference type="ARBA" id="ARBA00004123"/>
    </source>
</evidence>
<keyword evidence="6" id="KW-0539">Nucleus</keyword>
<evidence type="ECO:0000313" key="11">
    <source>
        <dbReference type="Proteomes" id="UP001432027"/>
    </source>
</evidence>
<feature type="domain" description="SURP motif" evidence="9">
    <location>
        <begin position="37"/>
        <end position="79"/>
    </location>
</feature>
<dbReference type="GO" id="GO:0003723">
    <property type="term" value="F:RNA binding"/>
    <property type="evidence" value="ECO:0007669"/>
    <property type="project" value="InterPro"/>
</dbReference>
<dbReference type="PROSITE" id="PS50053">
    <property type="entry name" value="UBIQUITIN_2"/>
    <property type="match status" value="1"/>
</dbReference>
<feature type="region of interest" description="Disordered" evidence="7">
    <location>
        <begin position="440"/>
        <end position="531"/>
    </location>
</feature>
<dbReference type="InterPro" id="IPR045146">
    <property type="entry name" value="SF3A1"/>
</dbReference>
<comment type="subcellular location">
    <subcellularLocation>
        <location evidence="1">Nucleus</location>
    </subcellularLocation>
</comment>